<dbReference type="Proteomes" id="UP000540568">
    <property type="component" value="Unassembled WGS sequence"/>
</dbReference>
<feature type="transmembrane region" description="Helical" evidence="1">
    <location>
        <begin position="30"/>
        <end position="49"/>
    </location>
</feature>
<evidence type="ECO:0000313" key="2">
    <source>
        <dbReference type="EMBL" id="MBA8809479.1"/>
    </source>
</evidence>
<organism evidence="2 3">
    <name type="scientific">Promicromonospora sukumoe</name>
    <dbReference type="NCBI Taxonomy" id="88382"/>
    <lineage>
        <taxon>Bacteria</taxon>
        <taxon>Bacillati</taxon>
        <taxon>Actinomycetota</taxon>
        <taxon>Actinomycetes</taxon>
        <taxon>Micrococcales</taxon>
        <taxon>Promicromonosporaceae</taxon>
        <taxon>Promicromonospora</taxon>
    </lineage>
</organism>
<reference evidence="2 3" key="1">
    <citation type="submission" date="2020-07" db="EMBL/GenBank/DDBJ databases">
        <title>Sequencing the genomes of 1000 actinobacteria strains.</title>
        <authorList>
            <person name="Klenk H.-P."/>
        </authorList>
    </citation>
    <scope>NUCLEOTIDE SEQUENCE [LARGE SCALE GENOMIC DNA]</scope>
    <source>
        <strain evidence="2 3">DSM 44121</strain>
    </source>
</reference>
<sequence>MTMKNRIVCALLGALAFATATLLLPWLPDALVGILGTGGVLLFLAALVLPTNTRQPPVHSLAILDKGYLTPAEIHQILGIWLPSGSSALDARDAQWTVARHVAKWRADHVVNVMDFHGVVAERRVDMLSVVQWVGIQLLPAFLGLIFLIPTLALSGFDKISINFLQTLLLFVVWGGVALLARWILEKHVIHRFVWEPELTPDGTRFVER</sequence>
<keyword evidence="1" id="KW-0472">Membrane</keyword>
<keyword evidence="1" id="KW-1133">Transmembrane helix</keyword>
<keyword evidence="1" id="KW-0812">Transmembrane</keyword>
<dbReference type="RefSeq" id="WP_182618337.1">
    <property type="nucleotide sequence ID" value="NZ_BAAATF010000011.1"/>
</dbReference>
<feature type="transmembrane region" description="Helical" evidence="1">
    <location>
        <begin position="160"/>
        <end position="185"/>
    </location>
</feature>
<dbReference type="EMBL" id="JACGWV010000001">
    <property type="protein sequence ID" value="MBA8809479.1"/>
    <property type="molecule type" value="Genomic_DNA"/>
</dbReference>
<dbReference type="AlphaFoldDB" id="A0A7W3JB17"/>
<keyword evidence="3" id="KW-1185">Reference proteome</keyword>
<name>A0A7W3JB17_9MICO</name>
<accession>A0A7W3JB17</accession>
<evidence type="ECO:0000313" key="3">
    <source>
        <dbReference type="Proteomes" id="UP000540568"/>
    </source>
</evidence>
<feature type="transmembrane region" description="Helical" evidence="1">
    <location>
        <begin position="133"/>
        <end position="154"/>
    </location>
</feature>
<gene>
    <name evidence="2" type="ORF">FHX71_003421</name>
</gene>
<comment type="caution">
    <text evidence="2">The sequence shown here is derived from an EMBL/GenBank/DDBJ whole genome shotgun (WGS) entry which is preliminary data.</text>
</comment>
<evidence type="ECO:0000256" key="1">
    <source>
        <dbReference type="SAM" id="Phobius"/>
    </source>
</evidence>
<proteinExistence type="predicted"/>
<protein>
    <submittedName>
        <fullName evidence="2">Uncharacterized protein</fullName>
    </submittedName>
</protein>